<evidence type="ECO:0000256" key="5">
    <source>
        <dbReference type="ARBA" id="ARBA00022741"/>
    </source>
</evidence>
<gene>
    <name evidence="10" type="primary">rsgA</name>
    <name evidence="13" type="ordered locus">Clos_1681</name>
</gene>
<dbReference type="KEGG" id="aoe:Clos_1681"/>
<dbReference type="RefSeq" id="WP_012159533.1">
    <property type="nucleotide sequence ID" value="NC_009922.1"/>
</dbReference>
<keyword evidence="4 10" id="KW-0699">rRNA-binding</keyword>
<dbReference type="GO" id="GO:0046872">
    <property type="term" value="F:metal ion binding"/>
    <property type="evidence" value="ECO:0007669"/>
    <property type="project" value="UniProtKB-KW"/>
</dbReference>
<dbReference type="EMBL" id="CP000853">
    <property type="protein sequence ID" value="ABW19221.1"/>
    <property type="molecule type" value="Genomic_DNA"/>
</dbReference>
<keyword evidence="1 10" id="KW-0963">Cytoplasm</keyword>
<evidence type="ECO:0000256" key="8">
    <source>
        <dbReference type="ARBA" id="ARBA00022884"/>
    </source>
</evidence>
<dbReference type="InterPro" id="IPR030378">
    <property type="entry name" value="G_CP_dom"/>
</dbReference>
<dbReference type="eggNOG" id="COG1162">
    <property type="taxonomic scope" value="Bacteria"/>
</dbReference>
<reference evidence="14" key="1">
    <citation type="submission" date="2007-10" db="EMBL/GenBank/DDBJ databases">
        <title>Complete genome of Alkaliphilus oremlandii OhILAs.</title>
        <authorList>
            <person name="Copeland A."/>
            <person name="Lucas S."/>
            <person name="Lapidus A."/>
            <person name="Barry K."/>
            <person name="Detter J.C."/>
            <person name="Glavina del Rio T."/>
            <person name="Hammon N."/>
            <person name="Israni S."/>
            <person name="Dalin E."/>
            <person name="Tice H."/>
            <person name="Pitluck S."/>
            <person name="Chain P."/>
            <person name="Malfatti S."/>
            <person name="Shin M."/>
            <person name="Vergez L."/>
            <person name="Schmutz J."/>
            <person name="Larimer F."/>
            <person name="Land M."/>
            <person name="Hauser L."/>
            <person name="Kyrpides N."/>
            <person name="Mikhailova N."/>
            <person name="Stolz J.F."/>
            <person name="Dawson A."/>
            <person name="Fisher E."/>
            <person name="Crable B."/>
            <person name="Perera E."/>
            <person name="Lisak J."/>
            <person name="Ranganathan M."/>
            <person name="Basu P."/>
            <person name="Richardson P."/>
        </authorList>
    </citation>
    <scope>NUCLEOTIDE SEQUENCE [LARGE SCALE GENOMIC DNA]</scope>
    <source>
        <strain evidence="14">OhILAs</strain>
    </source>
</reference>
<keyword evidence="8 10" id="KW-0694">RNA-binding</keyword>
<evidence type="ECO:0000256" key="3">
    <source>
        <dbReference type="ARBA" id="ARBA00022723"/>
    </source>
</evidence>
<evidence type="ECO:0000256" key="1">
    <source>
        <dbReference type="ARBA" id="ARBA00022490"/>
    </source>
</evidence>
<evidence type="ECO:0000256" key="6">
    <source>
        <dbReference type="ARBA" id="ARBA00022801"/>
    </source>
</evidence>
<feature type="binding site" evidence="10">
    <location>
        <position position="289"/>
    </location>
    <ligand>
        <name>Zn(2+)</name>
        <dbReference type="ChEBI" id="CHEBI:29105"/>
    </ligand>
</feature>
<dbReference type="PANTHER" id="PTHR32120">
    <property type="entry name" value="SMALL RIBOSOMAL SUBUNIT BIOGENESIS GTPASE RSGA"/>
    <property type="match status" value="1"/>
</dbReference>
<dbReference type="AlphaFoldDB" id="A8MGJ8"/>
<dbReference type="InterPro" id="IPR027417">
    <property type="entry name" value="P-loop_NTPase"/>
</dbReference>
<keyword evidence="14" id="KW-1185">Reference proteome</keyword>
<dbReference type="GO" id="GO:0042274">
    <property type="term" value="P:ribosomal small subunit biogenesis"/>
    <property type="evidence" value="ECO:0007669"/>
    <property type="project" value="UniProtKB-UniRule"/>
</dbReference>
<dbReference type="Pfam" id="PF03193">
    <property type="entry name" value="RsgA_GTPase"/>
    <property type="match status" value="1"/>
</dbReference>
<evidence type="ECO:0000313" key="13">
    <source>
        <dbReference type="EMBL" id="ABW19221.1"/>
    </source>
</evidence>
<keyword evidence="5 10" id="KW-0547">Nucleotide-binding</keyword>
<keyword evidence="3 10" id="KW-0479">Metal-binding</keyword>
<dbReference type="NCBIfam" id="TIGR00157">
    <property type="entry name" value="ribosome small subunit-dependent GTPase A"/>
    <property type="match status" value="1"/>
</dbReference>
<feature type="domain" description="EngC GTPase" evidence="11">
    <location>
        <begin position="113"/>
        <end position="259"/>
    </location>
</feature>
<proteinExistence type="inferred from homology"/>
<keyword evidence="9 10" id="KW-0342">GTP-binding</keyword>
<evidence type="ECO:0000256" key="4">
    <source>
        <dbReference type="ARBA" id="ARBA00022730"/>
    </source>
</evidence>
<dbReference type="HAMAP" id="MF_01820">
    <property type="entry name" value="GTPase_RsgA"/>
    <property type="match status" value="1"/>
</dbReference>
<evidence type="ECO:0000259" key="12">
    <source>
        <dbReference type="PROSITE" id="PS51721"/>
    </source>
</evidence>
<dbReference type="PANTHER" id="PTHR32120:SF10">
    <property type="entry name" value="SMALL RIBOSOMAL SUBUNIT BIOGENESIS GTPASE RSGA"/>
    <property type="match status" value="1"/>
</dbReference>
<comment type="subcellular location">
    <subcellularLocation>
        <location evidence="10">Cytoplasm</location>
    </subcellularLocation>
</comment>
<dbReference type="InterPro" id="IPR010914">
    <property type="entry name" value="RsgA_GTPase_dom"/>
</dbReference>
<comment type="subunit">
    <text evidence="10">Monomer. Associates with 30S ribosomal subunit, binds 16S rRNA.</text>
</comment>
<sequence>MKKVNLYDLGLSEKHIQESKILDENLMIARVSVQYRDLYKVIMENGEIFAQVSGKMSYFSKDSIQYPAVGDWVLVDRDTDINGHAIIHHILTRKSCFERKIAGLKSDSQIIATNVDTVFICMSLNNDFNIRRLERYIAVAWESMATPVVVLTKSDLCEDIQQKLLEIGTVAMGVDVLVTSSILEEGYSSIQKYIENGRTVAFIGSSGVGKSTLINKLIGEEVLKTNGIRDDHKGKHTTTHRQLFVVPNLGVIIDTPGMRELGIVSADLERSFDDIEKIAKDCKFTDCKHEGEPHCAVREAIEKGDLDIERLKSYKKLQRELKYNELRANQLEREKIKEMFGSKGAMKQTRDFIKNKNSRR</sequence>
<feature type="binding site" evidence="10">
    <location>
        <position position="287"/>
    </location>
    <ligand>
        <name>Zn(2+)</name>
        <dbReference type="ChEBI" id="CHEBI:29105"/>
    </ligand>
</feature>
<keyword evidence="7 10" id="KW-0862">Zinc</keyword>
<dbReference type="GO" id="GO:0019843">
    <property type="term" value="F:rRNA binding"/>
    <property type="evidence" value="ECO:0007669"/>
    <property type="project" value="UniProtKB-KW"/>
</dbReference>
<dbReference type="CDD" id="cd01854">
    <property type="entry name" value="YjeQ_EngC"/>
    <property type="match status" value="1"/>
</dbReference>
<feature type="domain" description="CP-type G" evidence="12">
    <location>
        <begin position="104"/>
        <end position="261"/>
    </location>
</feature>
<feature type="binding site" evidence="10">
    <location>
        <begin position="152"/>
        <end position="155"/>
    </location>
    <ligand>
        <name>GTP</name>
        <dbReference type="ChEBI" id="CHEBI:37565"/>
    </ligand>
</feature>
<dbReference type="GO" id="GO:0005737">
    <property type="term" value="C:cytoplasm"/>
    <property type="evidence" value="ECO:0007669"/>
    <property type="project" value="UniProtKB-SubCell"/>
</dbReference>
<dbReference type="PROSITE" id="PS50936">
    <property type="entry name" value="ENGC_GTPASE"/>
    <property type="match status" value="1"/>
</dbReference>
<dbReference type="GO" id="GO:0003924">
    <property type="term" value="F:GTPase activity"/>
    <property type="evidence" value="ECO:0007669"/>
    <property type="project" value="UniProtKB-UniRule"/>
</dbReference>
<dbReference type="SUPFAM" id="SSF52540">
    <property type="entry name" value="P-loop containing nucleoside triphosphate hydrolases"/>
    <property type="match status" value="1"/>
</dbReference>
<dbReference type="InterPro" id="IPR004881">
    <property type="entry name" value="Ribosome_biogen_GTPase_RsgA"/>
</dbReference>
<evidence type="ECO:0000313" key="14">
    <source>
        <dbReference type="Proteomes" id="UP000000269"/>
    </source>
</evidence>
<keyword evidence="2 10" id="KW-0690">Ribosome biogenesis</keyword>
<organism evidence="13 14">
    <name type="scientific">Alkaliphilus oremlandii (strain OhILAs)</name>
    <name type="common">Clostridium oremlandii (strain OhILAs)</name>
    <dbReference type="NCBI Taxonomy" id="350688"/>
    <lineage>
        <taxon>Bacteria</taxon>
        <taxon>Bacillati</taxon>
        <taxon>Bacillota</taxon>
        <taxon>Clostridia</taxon>
        <taxon>Peptostreptococcales</taxon>
        <taxon>Natronincolaceae</taxon>
        <taxon>Alkaliphilus</taxon>
    </lineage>
</organism>
<accession>A8MGJ8</accession>
<dbReference type="GO" id="GO:0005525">
    <property type="term" value="F:GTP binding"/>
    <property type="evidence" value="ECO:0007669"/>
    <property type="project" value="UniProtKB-UniRule"/>
</dbReference>
<feature type="binding site" evidence="10">
    <location>
        <position position="282"/>
    </location>
    <ligand>
        <name>Zn(2+)</name>
        <dbReference type="ChEBI" id="CHEBI:29105"/>
    </ligand>
</feature>
<dbReference type="STRING" id="350688.Clos_1681"/>
<comment type="function">
    <text evidence="10">One of several proteins that assist in the late maturation steps of the functional core of the 30S ribosomal subunit. Helps release RbfA from mature subunits. May play a role in the assembly of ribosomal proteins into the subunit. Circularly permuted GTPase that catalyzes slow GTP hydrolysis, GTPase activity is stimulated by the 30S ribosomal subunit.</text>
</comment>
<dbReference type="Gene3D" id="1.10.40.50">
    <property type="entry name" value="Probable gtpase engc, domain 3"/>
    <property type="match status" value="1"/>
</dbReference>
<dbReference type="EC" id="3.6.1.-" evidence="10"/>
<comment type="similarity">
    <text evidence="10">Belongs to the TRAFAC class YlqF/YawG GTPase family. RsgA subfamily.</text>
</comment>
<dbReference type="OrthoDB" id="9809485at2"/>
<dbReference type="PROSITE" id="PS51721">
    <property type="entry name" value="G_CP"/>
    <property type="match status" value="1"/>
</dbReference>
<protein>
    <recommendedName>
        <fullName evidence="10">Small ribosomal subunit biogenesis GTPase RsgA</fullName>
        <ecNumber evidence="10">3.6.1.-</ecNumber>
    </recommendedName>
</protein>
<dbReference type="HOGENOM" id="CLU_033617_0_1_9"/>
<name>A8MGJ8_ALKOO</name>
<evidence type="ECO:0000256" key="10">
    <source>
        <dbReference type="HAMAP-Rule" id="MF_01820"/>
    </source>
</evidence>
<dbReference type="Gene3D" id="3.40.50.300">
    <property type="entry name" value="P-loop containing nucleotide triphosphate hydrolases"/>
    <property type="match status" value="1"/>
</dbReference>
<dbReference type="InterPro" id="IPR012340">
    <property type="entry name" value="NA-bd_OB-fold"/>
</dbReference>
<feature type="binding site" evidence="10">
    <location>
        <begin position="204"/>
        <end position="212"/>
    </location>
    <ligand>
        <name>GTP</name>
        <dbReference type="ChEBI" id="CHEBI:37565"/>
    </ligand>
</feature>
<evidence type="ECO:0000259" key="11">
    <source>
        <dbReference type="PROSITE" id="PS50936"/>
    </source>
</evidence>
<comment type="cofactor">
    <cofactor evidence="10">
        <name>Zn(2+)</name>
        <dbReference type="ChEBI" id="CHEBI:29105"/>
    </cofactor>
    <text evidence="10">Binds 1 zinc ion per subunit.</text>
</comment>
<evidence type="ECO:0000256" key="7">
    <source>
        <dbReference type="ARBA" id="ARBA00022833"/>
    </source>
</evidence>
<keyword evidence="6 10" id="KW-0378">Hydrolase</keyword>
<dbReference type="SUPFAM" id="SSF50249">
    <property type="entry name" value="Nucleic acid-binding proteins"/>
    <property type="match status" value="1"/>
</dbReference>
<evidence type="ECO:0000256" key="2">
    <source>
        <dbReference type="ARBA" id="ARBA00022517"/>
    </source>
</evidence>
<feature type="binding site" evidence="10">
    <location>
        <position position="295"/>
    </location>
    <ligand>
        <name>Zn(2+)</name>
        <dbReference type="ChEBI" id="CHEBI:29105"/>
    </ligand>
</feature>
<dbReference type="Proteomes" id="UP000000269">
    <property type="component" value="Chromosome"/>
</dbReference>
<evidence type="ECO:0000256" key="9">
    <source>
        <dbReference type="ARBA" id="ARBA00023134"/>
    </source>
</evidence>